<dbReference type="GO" id="GO:0003677">
    <property type="term" value="F:DNA binding"/>
    <property type="evidence" value="ECO:0007669"/>
    <property type="project" value="UniProtKB-KW"/>
</dbReference>
<dbReference type="InterPro" id="IPR013325">
    <property type="entry name" value="RNA_pol_sigma_r2"/>
</dbReference>
<feature type="region of interest" description="Disordered" evidence="6">
    <location>
        <begin position="103"/>
        <end position="127"/>
    </location>
</feature>
<dbReference type="PANTHER" id="PTHR43133:SF8">
    <property type="entry name" value="RNA POLYMERASE SIGMA FACTOR HI_1459-RELATED"/>
    <property type="match status" value="1"/>
</dbReference>
<dbReference type="Pfam" id="PF04545">
    <property type="entry name" value="Sigma70_r4"/>
    <property type="match status" value="1"/>
</dbReference>
<comment type="similarity">
    <text evidence="1">Belongs to the sigma-70 factor family. ECF subfamily.</text>
</comment>
<evidence type="ECO:0000256" key="2">
    <source>
        <dbReference type="ARBA" id="ARBA00023015"/>
    </source>
</evidence>
<accession>A0A2P8DWD5</accession>
<dbReference type="RefSeq" id="WP_106538395.1">
    <property type="nucleotide sequence ID" value="NZ_PYGE01000013.1"/>
</dbReference>
<evidence type="ECO:0000256" key="4">
    <source>
        <dbReference type="ARBA" id="ARBA00023125"/>
    </source>
</evidence>
<dbReference type="OrthoDB" id="5501064at2"/>
<dbReference type="EMBL" id="PYGE01000013">
    <property type="protein sequence ID" value="PSL01526.1"/>
    <property type="molecule type" value="Genomic_DNA"/>
</dbReference>
<sequence length="201" mass="22004">MSEFERTVSEAVYPGGSLSIGEDFDGILDAARSGEPWAFERLYRDLAPAVAGYLRLQGAAEPEDLNSDVFLGVFAGLSSFSGTEQQFRSWVFTIAHRRLVDERRRRTRKPSTPTGEPEVLDRPAGDAEQDAMAALGQRRVAELCAELSADQREVLLLRIVADLTVEQVAEVLGRSKGAVKALQRRGLTALRKKLSGEGVTL</sequence>
<dbReference type="GO" id="GO:0006352">
    <property type="term" value="P:DNA-templated transcription initiation"/>
    <property type="evidence" value="ECO:0007669"/>
    <property type="project" value="InterPro"/>
</dbReference>
<evidence type="ECO:0000313" key="9">
    <source>
        <dbReference type="EMBL" id="PSL01526.1"/>
    </source>
</evidence>
<evidence type="ECO:0000256" key="5">
    <source>
        <dbReference type="ARBA" id="ARBA00023163"/>
    </source>
</evidence>
<evidence type="ECO:0000313" key="10">
    <source>
        <dbReference type="Proteomes" id="UP000243528"/>
    </source>
</evidence>
<evidence type="ECO:0000256" key="3">
    <source>
        <dbReference type="ARBA" id="ARBA00023082"/>
    </source>
</evidence>
<reference evidence="9 10" key="1">
    <citation type="submission" date="2018-03" db="EMBL/GenBank/DDBJ databases">
        <title>Genomic Encyclopedia of Archaeal and Bacterial Type Strains, Phase II (KMG-II): from individual species to whole genera.</title>
        <authorList>
            <person name="Goeker M."/>
        </authorList>
    </citation>
    <scope>NUCLEOTIDE SEQUENCE [LARGE SCALE GENOMIC DNA]</scope>
    <source>
        <strain evidence="9 10">DSM 45211</strain>
    </source>
</reference>
<dbReference type="Pfam" id="PF04542">
    <property type="entry name" value="Sigma70_r2"/>
    <property type="match status" value="1"/>
</dbReference>
<keyword evidence="2" id="KW-0805">Transcription regulation</keyword>
<dbReference type="NCBIfam" id="TIGR02937">
    <property type="entry name" value="sigma70-ECF"/>
    <property type="match status" value="1"/>
</dbReference>
<evidence type="ECO:0000259" key="8">
    <source>
        <dbReference type="Pfam" id="PF04545"/>
    </source>
</evidence>
<protein>
    <submittedName>
        <fullName evidence="9">RNA polymerase sigma-70 factor (ECF subfamily)</fullName>
    </submittedName>
</protein>
<comment type="caution">
    <text evidence="9">The sequence shown here is derived from an EMBL/GenBank/DDBJ whole genome shotgun (WGS) entry which is preliminary data.</text>
</comment>
<evidence type="ECO:0000256" key="6">
    <source>
        <dbReference type="SAM" id="MobiDB-lite"/>
    </source>
</evidence>
<gene>
    <name evidence="9" type="ORF">CLV30_11314</name>
</gene>
<dbReference type="InterPro" id="IPR007627">
    <property type="entry name" value="RNA_pol_sigma70_r2"/>
</dbReference>
<dbReference type="InterPro" id="IPR007630">
    <property type="entry name" value="RNA_pol_sigma70_r4"/>
</dbReference>
<dbReference type="SUPFAM" id="SSF88659">
    <property type="entry name" value="Sigma3 and sigma4 domains of RNA polymerase sigma factors"/>
    <property type="match status" value="1"/>
</dbReference>
<feature type="domain" description="RNA polymerase sigma-70 region 4" evidence="8">
    <location>
        <begin position="145"/>
        <end position="192"/>
    </location>
</feature>
<dbReference type="Proteomes" id="UP000243528">
    <property type="component" value="Unassembled WGS sequence"/>
</dbReference>
<evidence type="ECO:0000256" key="1">
    <source>
        <dbReference type="ARBA" id="ARBA00010641"/>
    </source>
</evidence>
<dbReference type="Gene3D" id="1.10.10.10">
    <property type="entry name" value="Winged helix-like DNA-binding domain superfamily/Winged helix DNA-binding domain"/>
    <property type="match status" value="1"/>
</dbReference>
<feature type="domain" description="RNA polymerase sigma-70 region 2" evidence="7">
    <location>
        <begin position="42"/>
        <end position="108"/>
    </location>
</feature>
<dbReference type="SUPFAM" id="SSF88946">
    <property type="entry name" value="Sigma2 domain of RNA polymerase sigma factors"/>
    <property type="match status" value="1"/>
</dbReference>
<keyword evidence="4" id="KW-0238">DNA-binding</keyword>
<dbReference type="PANTHER" id="PTHR43133">
    <property type="entry name" value="RNA POLYMERASE ECF-TYPE SIGMA FACTO"/>
    <property type="match status" value="1"/>
</dbReference>
<proteinExistence type="inferred from homology"/>
<dbReference type="CDD" id="cd06171">
    <property type="entry name" value="Sigma70_r4"/>
    <property type="match status" value="1"/>
</dbReference>
<organism evidence="9 10">
    <name type="scientific">Haloactinopolyspora alba</name>
    <dbReference type="NCBI Taxonomy" id="648780"/>
    <lineage>
        <taxon>Bacteria</taxon>
        <taxon>Bacillati</taxon>
        <taxon>Actinomycetota</taxon>
        <taxon>Actinomycetes</taxon>
        <taxon>Jiangellales</taxon>
        <taxon>Jiangellaceae</taxon>
        <taxon>Haloactinopolyspora</taxon>
    </lineage>
</organism>
<dbReference type="GO" id="GO:0016987">
    <property type="term" value="F:sigma factor activity"/>
    <property type="evidence" value="ECO:0007669"/>
    <property type="project" value="UniProtKB-KW"/>
</dbReference>
<keyword evidence="5" id="KW-0804">Transcription</keyword>
<dbReference type="InterPro" id="IPR036388">
    <property type="entry name" value="WH-like_DNA-bd_sf"/>
</dbReference>
<name>A0A2P8DWD5_9ACTN</name>
<dbReference type="AlphaFoldDB" id="A0A2P8DWD5"/>
<evidence type="ECO:0000259" key="7">
    <source>
        <dbReference type="Pfam" id="PF04542"/>
    </source>
</evidence>
<dbReference type="InterPro" id="IPR039425">
    <property type="entry name" value="RNA_pol_sigma-70-like"/>
</dbReference>
<keyword evidence="10" id="KW-1185">Reference proteome</keyword>
<dbReference type="InterPro" id="IPR013324">
    <property type="entry name" value="RNA_pol_sigma_r3/r4-like"/>
</dbReference>
<dbReference type="Gene3D" id="1.10.1740.10">
    <property type="match status" value="1"/>
</dbReference>
<keyword evidence="3" id="KW-0731">Sigma factor</keyword>
<dbReference type="InterPro" id="IPR014284">
    <property type="entry name" value="RNA_pol_sigma-70_dom"/>
</dbReference>